<proteinExistence type="predicted"/>
<sequence>MLLFTPLRTSTGASAVGQSRTTYASEAKPPFGRTSSSQNQTKLCSRSHNESQPATGGKWTWSRQGFARNGYLYQSLSQVYHHLQANSTSSARSRLQAHPMLRPRGVPGTQL</sequence>
<feature type="compositionally biased region" description="Polar residues" evidence="1">
    <location>
        <begin position="7"/>
        <end position="24"/>
    </location>
</feature>
<protein>
    <submittedName>
        <fullName evidence="2">(northern house mosquito) hypothetical protein</fullName>
    </submittedName>
</protein>
<dbReference type="AlphaFoldDB" id="A0A8D8JBI7"/>
<accession>A0A8D8JBI7</accession>
<dbReference type="EMBL" id="HBUE01089254">
    <property type="protein sequence ID" value="CAG6480755.1"/>
    <property type="molecule type" value="Transcribed_RNA"/>
</dbReference>
<name>A0A8D8JBI7_CULPI</name>
<dbReference type="EMBL" id="HBUE01282389">
    <property type="protein sequence ID" value="CAG6569790.1"/>
    <property type="molecule type" value="Transcribed_RNA"/>
</dbReference>
<dbReference type="EMBL" id="HBUE01176876">
    <property type="protein sequence ID" value="CAG6518258.1"/>
    <property type="molecule type" value="Transcribed_RNA"/>
</dbReference>
<reference evidence="2" key="1">
    <citation type="submission" date="2021-05" db="EMBL/GenBank/DDBJ databases">
        <authorList>
            <person name="Alioto T."/>
            <person name="Alioto T."/>
            <person name="Gomez Garrido J."/>
        </authorList>
    </citation>
    <scope>NUCLEOTIDE SEQUENCE</scope>
</reference>
<dbReference type="EMBL" id="HBUE01089251">
    <property type="protein sequence ID" value="CAG6480753.1"/>
    <property type="molecule type" value="Transcribed_RNA"/>
</dbReference>
<feature type="compositionally biased region" description="Polar residues" evidence="1">
    <location>
        <begin position="33"/>
        <end position="54"/>
    </location>
</feature>
<evidence type="ECO:0000313" key="2">
    <source>
        <dbReference type="EMBL" id="CAG6569790.1"/>
    </source>
</evidence>
<organism evidence="2">
    <name type="scientific">Culex pipiens</name>
    <name type="common">House mosquito</name>
    <dbReference type="NCBI Taxonomy" id="7175"/>
    <lineage>
        <taxon>Eukaryota</taxon>
        <taxon>Metazoa</taxon>
        <taxon>Ecdysozoa</taxon>
        <taxon>Arthropoda</taxon>
        <taxon>Hexapoda</taxon>
        <taxon>Insecta</taxon>
        <taxon>Pterygota</taxon>
        <taxon>Neoptera</taxon>
        <taxon>Endopterygota</taxon>
        <taxon>Diptera</taxon>
        <taxon>Nematocera</taxon>
        <taxon>Culicoidea</taxon>
        <taxon>Culicidae</taxon>
        <taxon>Culicinae</taxon>
        <taxon>Culicini</taxon>
        <taxon>Culex</taxon>
        <taxon>Culex</taxon>
    </lineage>
</organism>
<feature type="region of interest" description="Disordered" evidence="1">
    <location>
        <begin position="86"/>
        <end position="111"/>
    </location>
</feature>
<feature type="region of interest" description="Disordered" evidence="1">
    <location>
        <begin position="1"/>
        <end position="61"/>
    </location>
</feature>
<evidence type="ECO:0000256" key="1">
    <source>
        <dbReference type="SAM" id="MobiDB-lite"/>
    </source>
</evidence>